<evidence type="ECO:0000313" key="2">
    <source>
        <dbReference type="EMBL" id="MFM9520218.1"/>
    </source>
</evidence>
<proteinExistence type="predicted"/>
<comment type="caution">
    <text evidence="2">The sequence shown here is derived from an EMBL/GenBank/DDBJ whole genome shotgun (WGS) entry which is preliminary data.</text>
</comment>
<gene>
    <name evidence="2" type="ORF">ACKKH4_23610</name>
</gene>
<feature type="region of interest" description="Disordered" evidence="1">
    <location>
        <begin position="46"/>
        <end position="71"/>
    </location>
</feature>
<keyword evidence="3" id="KW-1185">Reference proteome</keyword>
<name>A0ABW9HDK5_9PSED</name>
<dbReference type="RefSeq" id="WP_156385771.1">
    <property type="nucleotide sequence ID" value="NZ_JAUKFG010000015.1"/>
</dbReference>
<protein>
    <submittedName>
        <fullName evidence="2">Uncharacterized protein</fullName>
    </submittedName>
</protein>
<organism evidence="2 3">
    <name type="scientific">Pseudomonas monachiensis</name>
    <dbReference type="NCBI Taxonomy" id="3060212"/>
    <lineage>
        <taxon>Bacteria</taxon>
        <taxon>Pseudomonadati</taxon>
        <taxon>Pseudomonadota</taxon>
        <taxon>Gammaproteobacteria</taxon>
        <taxon>Pseudomonadales</taxon>
        <taxon>Pseudomonadaceae</taxon>
        <taxon>Pseudomonas</taxon>
    </lineage>
</organism>
<reference evidence="2 3" key="1">
    <citation type="submission" date="2024-12" db="EMBL/GenBank/DDBJ databases">
        <title>Pseudomonas species isolated from Lotus nodules promote plant growth.</title>
        <authorList>
            <person name="Yu Y.-H."/>
            <person name="Kurtenbach J."/>
            <person name="Crosbie D."/>
            <person name="Brachmann A."/>
            <person name="Marin M."/>
        </authorList>
    </citation>
    <scope>NUCLEOTIDE SEQUENCE [LARGE SCALE GENOMIC DNA]</scope>
    <source>
        <strain evidence="2 3">PLb12A</strain>
    </source>
</reference>
<dbReference type="EMBL" id="JBJVNW010000015">
    <property type="protein sequence ID" value="MFM9520218.1"/>
    <property type="molecule type" value="Genomic_DNA"/>
</dbReference>
<sequence length="71" mass="7905">MRQFKLAAPPGFVRSATPAPAHVGVAPDALIGVERADVERQFEHLQRQQLREPNGQPGKPFSHFDGYAVRR</sequence>
<accession>A0ABW9HDK5</accession>
<evidence type="ECO:0000313" key="3">
    <source>
        <dbReference type="Proteomes" id="UP001631987"/>
    </source>
</evidence>
<dbReference type="Proteomes" id="UP001631987">
    <property type="component" value="Unassembled WGS sequence"/>
</dbReference>
<evidence type="ECO:0000256" key="1">
    <source>
        <dbReference type="SAM" id="MobiDB-lite"/>
    </source>
</evidence>